<evidence type="ECO:0000313" key="2">
    <source>
        <dbReference type="Proteomes" id="UP001501721"/>
    </source>
</evidence>
<dbReference type="Proteomes" id="UP001501721">
    <property type="component" value="Unassembled WGS sequence"/>
</dbReference>
<dbReference type="SUPFAM" id="SSF55718">
    <property type="entry name" value="SCP-like"/>
    <property type="match status" value="1"/>
</dbReference>
<accession>A0ABP6A739</accession>
<comment type="caution">
    <text evidence="1">The sequence shown here is derived from an EMBL/GenBank/DDBJ whole genome shotgun (WGS) entry which is preliminary data.</text>
</comment>
<gene>
    <name evidence="1" type="ORF">GCM10010422_69210</name>
</gene>
<name>A0ABP6A739_9ACTN</name>
<protein>
    <recommendedName>
        <fullName evidence="3">Sterol-binding protein</fullName>
    </recommendedName>
</protein>
<evidence type="ECO:0008006" key="3">
    <source>
        <dbReference type="Google" id="ProtNLM"/>
    </source>
</evidence>
<dbReference type="EMBL" id="BAAATL010000042">
    <property type="protein sequence ID" value="GAA2508157.1"/>
    <property type="molecule type" value="Genomic_DNA"/>
</dbReference>
<proteinExistence type="predicted"/>
<dbReference type="Gene3D" id="3.30.1050.10">
    <property type="entry name" value="SCP2 sterol-binding domain"/>
    <property type="match status" value="1"/>
</dbReference>
<sequence length="117" mass="12634">MAMATIEECRTALRKLSDNMGGAEGDVRDAAALERSVSCHITDLDVTFAGRMTGGRLEVDQTLPGPPRERAQIRLAMAGDDLLALVGGGLHFATAWGKGRVRLEASLLDLFRLRKLL</sequence>
<organism evidence="1 2">
    <name type="scientific">Streptomyces graminearus</name>
    <dbReference type="NCBI Taxonomy" id="284030"/>
    <lineage>
        <taxon>Bacteria</taxon>
        <taxon>Bacillati</taxon>
        <taxon>Actinomycetota</taxon>
        <taxon>Actinomycetes</taxon>
        <taxon>Kitasatosporales</taxon>
        <taxon>Streptomycetaceae</taxon>
        <taxon>Streptomyces</taxon>
    </lineage>
</organism>
<keyword evidence="2" id="KW-1185">Reference proteome</keyword>
<evidence type="ECO:0000313" key="1">
    <source>
        <dbReference type="EMBL" id="GAA2508157.1"/>
    </source>
</evidence>
<reference evidence="2" key="1">
    <citation type="journal article" date="2019" name="Int. J. Syst. Evol. Microbiol.">
        <title>The Global Catalogue of Microorganisms (GCM) 10K type strain sequencing project: providing services to taxonomists for standard genome sequencing and annotation.</title>
        <authorList>
            <consortium name="The Broad Institute Genomics Platform"/>
            <consortium name="The Broad Institute Genome Sequencing Center for Infectious Disease"/>
            <person name="Wu L."/>
            <person name="Ma J."/>
        </authorList>
    </citation>
    <scope>NUCLEOTIDE SEQUENCE [LARGE SCALE GENOMIC DNA]</scope>
    <source>
        <strain evidence="2">JCM 6923</strain>
    </source>
</reference>
<dbReference type="InterPro" id="IPR036527">
    <property type="entry name" value="SCP2_sterol-bd_dom_sf"/>
</dbReference>